<evidence type="ECO:0000313" key="2">
    <source>
        <dbReference type="Proteomes" id="UP001529338"/>
    </source>
</evidence>
<keyword evidence="2" id="KW-1185">Reference proteome</keyword>
<gene>
    <name evidence="1" type="ORF">QRT04_06130</name>
</gene>
<dbReference type="Gene3D" id="2.30.110.10">
    <property type="entry name" value="Electron Transport, Fmn-binding Protein, Chain A"/>
    <property type="match status" value="1"/>
</dbReference>
<name>A0ABT7SEB2_9CELL</name>
<organism evidence="1 2">
    <name type="scientific">Cellulomonas alba</name>
    <dbReference type="NCBI Taxonomy" id="3053467"/>
    <lineage>
        <taxon>Bacteria</taxon>
        <taxon>Bacillati</taxon>
        <taxon>Actinomycetota</taxon>
        <taxon>Actinomycetes</taxon>
        <taxon>Micrococcales</taxon>
        <taxon>Cellulomonadaceae</taxon>
        <taxon>Cellulomonas</taxon>
    </lineage>
</organism>
<dbReference type="InterPro" id="IPR012349">
    <property type="entry name" value="Split_barrel_FMN-bd"/>
</dbReference>
<reference evidence="1 2" key="1">
    <citation type="submission" date="2023-06" db="EMBL/GenBank/DDBJ databases">
        <title>Cellulomonas sp. MW4 Whole genome sequence.</title>
        <authorList>
            <person name="Park S."/>
        </authorList>
    </citation>
    <scope>NUCLEOTIDE SEQUENCE [LARGE SCALE GENOMIC DNA]</scope>
    <source>
        <strain evidence="1 2">MW4</strain>
    </source>
</reference>
<dbReference type="EMBL" id="JAUCGQ010000001">
    <property type="protein sequence ID" value="MDM7854505.1"/>
    <property type="molecule type" value="Genomic_DNA"/>
</dbReference>
<accession>A0ABT7SEB2</accession>
<comment type="caution">
    <text evidence="1">The sequence shown here is derived from an EMBL/GenBank/DDBJ whole genome shotgun (WGS) entry which is preliminary data.</text>
</comment>
<proteinExistence type="predicted"/>
<dbReference type="NCBIfam" id="TIGR00026">
    <property type="entry name" value="hi_GC_TIGR00026"/>
    <property type="match status" value="1"/>
</dbReference>
<dbReference type="RefSeq" id="WP_289454278.1">
    <property type="nucleotide sequence ID" value="NZ_JAUCGQ010000001.1"/>
</dbReference>
<protein>
    <submittedName>
        <fullName evidence="1">Nitroreductase family deazaflavin-dependent oxidoreductase</fullName>
    </submittedName>
</protein>
<evidence type="ECO:0000313" key="1">
    <source>
        <dbReference type="EMBL" id="MDM7854505.1"/>
    </source>
</evidence>
<dbReference type="InterPro" id="IPR004378">
    <property type="entry name" value="F420H2_quin_Rdtase"/>
</dbReference>
<dbReference type="Proteomes" id="UP001529338">
    <property type="component" value="Unassembled WGS sequence"/>
</dbReference>
<sequence length="131" mass="14179">MVLPLHATAGVRRVLNPVLGAFADDVPPLVALHHVGRTSGRRYRTPVLAFRTPRGVVVALTYGPGVQWLRNVEAAGGARMVRARRVLVLADPVRLHGAQGAALVPGWTRSALRLLRVDEFVELAVVRDARA</sequence>